<dbReference type="AlphaFoldDB" id="A0A2P5VVI6"/>
<name>A0A2P5VVI6_GOSBA</name>
<reference evidence="1 2" key="1">
    <citation type="submission" date="2015-01" db="EMBL/GenBank/DDBJ databases">
        <title>Genome of allotetraploid Gossypium barbadense reveals genomic plasticity and fiber elongation in cotton evolution.</title>
        <authorList>
            <person name="Chen X."/>
            <person name="Liu X."/>
            <person name="Zhao B."/>
            <person name="Zheng H."/>
            <person name="Hu Y."/>
            <person name="Lu G."/>
            <person name="Yang C."/>
            <person name="Chen J."/>
            <person name="Shan C."/>
            <person name="Zhang L."/>
            <person name="Zhou Y."/>
            <person name="Wang L."/>
            <person name="Guo W."/>
            <person name="Bai Y."/>
            <person name="Ruan J."/>
            <person name="Shangguan X."/>
            <person name="Mao Y."/>
            <person name="Jiang J."/>
            <person name="Zhu Y."/>
            <person name="Lei J."/>
            <person name="Kang H."/>
            <person name="Chen S."/>
            <person name="He X."/>
            <person name="Wang R."/>
            <person name="Wang Y."/>
            <person name="Chen J."/>
            <person name="Wang L."/>
            <person name="Yu S."/>
            <person name="Wang B."/>
            <person name="Wei J."/>
            <person name="Song S."/>
            <person name="Lu X."/>
            <person name="Gao Z."/>
            <person name="Gu W."/>
            <person name="Deng X."/>
            <person name="Ma D."/>
            <person name="Wang S."/>
            <person name="Liang W."/>
            <person name="Fang L."/>
            <person name="Cai C."/>
            <person name="Zhu X."/>
            <person name="Zhou B."/>
            <person name="Zhang Y."/>
            <person name="Chen Z."/>
            <person name="Xu S."/>
            <person name="Zhu R."/>
            <person name="Wang S."/>
            <person name="Zhang T."/>
            <person name="Zhao G."/>
        </authorList>
    </citation>
    <scope>NUCLEOTIDE SEQUENCE [LARGE SCALE GENOMIC DNA]</scope>
    <source>
        <strain evidence="2">cv. Xinhai21</strain>
        <tissue evidence="1">Leaf</tissue>
    </source>
</reference>
<evidence type="ECO:0000313" key="2">
    <source>
        <dbReference type="Proteomes" id="UP000239757"/>
    </source>
</evidence>
<dbReference type="OrthoDB" id="10562934at2759"/>
<dbReference type="EMBL" id="KZ670661">
    <property type="protein sequence ID" value="PPR82845.1"/>
    <property type="molecule type" value="Genomic_DNA"/>
</dbReference>
<organism evidence="1 2">
    <name type="scientific">Gossypium barbadense</name>
    <name type="common">Sea Island cotton</name>
    <name type="synonym">Hibiscus barbadensis</name>
    <dbReference type="NCBI Taxonomy" id="3634"/>
    <lineage>
        <taxon>Eukaryota</taxon>
        <taxon>Viridiplantae</taxon>
        <taxon>Streptophyta</taxon>
        <taxon>Embryophyta</taxon>
        <taxon>Tracheophyta</taxon>
        <taxon>Spermatophyta</taxon>
        <taxon>Magnoliopsida</taxon>
        <taxon>eudicotyledons</taxon>
        <taxon>Gunneridae</taxon>
        <taxon>Pentapetalae</taxon>
        <taxon>rosids</taxon>
        <taxon>malvids</taxon>
        <taxon>Malvales</taxon>
        <taxon>Malvaceae</taxon>
        <taxon>Malvoideae</taxon>
        <taxon>Gossypium</taxon>
    </lineage>
</organism>
<sequence>MLTGLSSDFDAVLTLVSFFSEKLSFQKIIDVLLEFKSRQTRTVHDVSFHANMVEAPSTTAVVDSYVEPSMVALIPFIGGFSWRGWPSMQNYASHLP</sequence>
<gene>
    <name evidence="1" type="ORF">GOBAR_AA37868</name>
</gene>
<dbReference type="Proteomes" id="UP000239757">
    <property type="component" value="Unassembled WGS sequence"/>
</dbReference>
<evidence type="ECO:0000313" key="1">
    <source>
        <dbReference type="EMBL" id="PPR82845.1"/>
    </source>
</evidence>
<protein>
    <submittedName>
        <fullName evidence="1">Uncharacterized protein</fullName>
    </submittedName>
</protein>
<accession>A0A2P5VVI6</accession>
<proteinExistence type="predicted"/>